<keyword evidence="1" id="KW-0472">Membrane</keyword>
<reference evidence="2" key="1">
    <citation type="submission" date="2023-10" db="EMBL/GenBank/DDBJ databases">
        <title>Screening of Alkalihalophilus pseudofirmusBZ-TG-HK211 and Its Alleviation of Salt Stress on Rapeseed Growth.</title>
        <authorList>
            <person name="Zhao B."/>
            <person name="Guo T."/>
        </authorList>
    </citation>
    <scope>NUCLEOTIDE SEQUENCE</scope>
    <source>
        <strain evidence="2">BZ-TG-HK211</strain>
    </source>
</reference>
<feature type="transmembrane region" description="Helical" evidence="1">
    <location>
        <begin position="131"/>
        <end position="155"/>
    </location>
</feature>
<gene>
    <name evidence="2" type="ORF">RYX45_17305</name>
</gene>
<feature type="transmembrane region" description="Helical" evidence="1">
    <location>
        <begin position="5"/>
        <end position="26"/>
    </location>
</feature>
<comment type="caution">
    <text evidence="2">The sequence shown here is derived from an EMBL/GenBank/DDBJ whole genome shotgun (WGS) entry which is preliminary data.</text>
</comment>
<accession>A0AAJ2NQU2</accession>
<sequence length="164" mass="19207">MKRHFILLFISILMSGLFFYIFNLSTPPPGSVSGNGNPMLLLIPILVILFVGFIFSMIKVIEHFRVSIRAVTITMMALLLHWLVGLTYQRTAFDNYREVLAEAYQKEWGYVDWYYIEQITSSLLSVHTNKLYFNLNTYIMFLTLSLFLSLAYILVKRYALMKHK</sequence>
<evidence type="ECO:0000313" key="3">
    <source>
        <dbReference type="Proteomes" id="UP001285636"/>
    </source>
</evidence>
<protein>
    <submittedName>
        <fullName evidence="2">Uncharacterized protein</fullName>
    </submittedName>
</protein>
<keyword evidence="1" id="KW-0812">Transmembrane</keyword>
<organism evidence="2 3">
    <name type="scientific">Alkalihalophilus pseudofirmus</name>
    <name type="common">Bacillus pseudofirmus</name>
    <dbReference type="NCBI Taxonomy" id="79885"/>
    <lineage>
        <taxon>Bacteria</taxon>
        <taxon>Bacillati</taxon>
        <taxon>Bacillota</taxon>
        <taxon>Bacilli</taxon>
        <taxon>Bacillales</taxon>
        <taxon>Bacillaceae</taxon>
        <taxon>Alkalihalophilus</taxon>
    </lineage>
</organism>
<dbReference type="EMBL" id="JAWJAY010000006">
    <property type="protein sequence ID" value="MDV2886955.1"/>
    <property type="molecule type" value="Genomic_DNA"/>
</dbReference>
<feature type="transmembrane region" description="Helical" evidence="1">
    <location>
        <begin position="70"/>
        <end position="88"/>
    </location>
</feature>
<dbReference type="RefSeq" id="WP_323467489.1">
    <property type="nucleotide sequence ID" value="NZ_CP144224.1"/>
</dbReference>
<evidence type="ECO:0000256" key="1">
    <source>
        <dbReference type="SAM" id="Phobius"/>
    </source>
</evidence>
<feature type="transmembrane region" description="Helical" evidence="1">
    <location>
        <begin position="38"/>
        <end position="58"/>
    </location>
</feature>
<name>A0AAJ2NQU2_ALKPS</name>
<dbReference type="Proteomes" id="UP001285636">
    <property type="component" value="Unassembled WGS sequence"/>
</dbReference>
<keyword evidence="1" id="KW-1133">Transmembrane helix</keyword>
<evidence type="ECO:0000313" key="2">
    <source>
        <dbReference type="EMBL" id="MDV2886955.1"/>
    </source>
</evidence>
<proteinExistence type="predicted"/>
<dbReference type="AlphaFoldDB" id="A0AAJ2NQU2"/>